<dbReference type="STRING" id="1121448.DGI_1862"/>
<evidence type="ECO:0000256" key="1">
    <source>
        <dbReference type="ARBA" id="ARBA00008276"/>
    </source>
</evidence>
<dbReference type="EMBL" id="CP006585">
    <property type="protein sequence ID" value="AGW13653.1"/>
    <property type="molecule type" value="Genomic_DNA"/>
</dbReference>
<dbReference type="GO" id="GO:0046872">
    <property type="term" value="F:metal ion binding"/>
    <property type="evidence" value="ECO:0007669"/>
    <property type="project" value="UniProtKB-KW"/>
</dbReference>
<keyword evidence="6" id="KW-0460">Magnesium</keyword>
<dbReference type="OrthoDB" id="9809356at2"/>
<comment type="similarity">
    <text evidence="1">Belongs to the folylpolyglutamate synthase family.</text>
</comment>
<dbReference type="InterPro" id="IPR036615">
    <property type="entry name" value="Mur_ligase_C_dom_sf"/>
</dbReference>
<organism evidence="7 8">
    <name type="scientific">Megalodesulfovibrio gigas (strain ATCC 19364 / DSM 1382 / NCIMB 9332 / VKM B-1759)</name>
    <name type="common">Desulfovibrio gigas</name>
    <dbReference type="NCBI Taxonomy" id="1121448"/>
    <lineage>
        <taxon>Bacteria</taxon>
        <taxon>Pseudomonadati</taxon>
        <taxon>Thermodesulfobacteriota</taxon>
        <taxon>Desulfovibrionia</taxon>
        <taxon>Desulfovibrionales</taxon>
        <taxon>Desulfovibrionaceae</taxon>
        <taxon>Megalodesulfovibrio</taxon>
    </lineage>
</organism>
<dbReference type="Gene3D" id="3.40.1190.10">
    <property type="entry name" value="Mur-like, catalytic domain"/>
    <property type="match status" value="1"/>
</dbReference>
<dbReference type="GO" id="GO:0004326">
    <property type="term" value="F:tetrahydrofolylpolyglutamate synthase activity"/>
    <property type="evidence" value="ECO:0007669"/>
    <property type="project" value="InterPro"/>
</dbReference>
<dbReference type="InterPro" id="IPR036565">
    <property type="entry name" value="Mur-like_cat_sf"/>
</dbReference>
<keyword evidence="3" id="KW-0479">Metal-binding</keyword>
<dbReference type="Proteomes" id="UP000016587">
    <property type="component" value="Chromosome"/>
</dbReference>
<evidence type="ECO:0000256" key="4">
    <source>
        <dbReference type="ARBA" id="ARBA00022741"/>
    </source>
</evidence>
<reference evidence="8" key="2">
    <citation type="submission" date="2013-07" db="EMBL/GenBank/DDBJ databases">
        <authorList>
            <person name="Morais-Silva F.O."/>
            <person name="Rezende A.M."/>
            <person name="Pimentel C."/>
            <person name="Resende D.M."/>
            <person name="Santos C.I."/>
            <person name="Clemente C."/>
            <person name="de Oliveira L.M."/>
            <person name="da Silva S.M."/>
            <person name="Costa D.A."/>
            <person name="Varela-Raposo A."/>
            <person name="Horacio E.C.A."/>
            <person name="Matos M."/>
            <person name="Flores O."/>
            <person name="Ruiz J.C."/>
            <person name="Rodrigues-Pousada C."/>
        </authorList>
    </citation>
    <scope>NUCLEOTIDE SEQUENCE [LARGE SCALE GENOMIC DNA]</scope>
    <source>
        <strain evidence="8">ATCC 19364 / DSM 1382 / NCIMB 9332 / VKM B-1759</strain>
    </source>
</reference>
<dbReference type="HOGENOM" id="CLU_015869_1_1_7"/>
<dbReference type="GO" id="GO:0005524">
    <property type="term" value="F:ATP binding"/>
    <property type="evidence" value="ECO:0007669"/>
    <property type="project" value="UniProtKB-KW"/>
</dbReference>
<sequence length="463" mass="49148">MTDSLNASVVPPPLPALLTSAAEVDAWLASCGFFHMELTLDRIRHCLTALGLDVSHAPTVQVVGTNGKGSTACFLAHIAAAQGLQVGLFTSPHLLHPRERMVLVDDFGLEPIPAESWVDAANAVLQTPTGPSLTYFERTLAMALWWFREEEVDLIVLEAGLGGGGDATTAAPREMLLVAPIGLDHADVIGPSLSAIAADKARAVPKNGLVLAVPQDPRAIFRLERVAAARKAQLFEVRMPRGFDPDFGFYPLPDPLAGEGPAPLTLGLPGPHQTINARLAMAAWLVLASRHDWPLDAAASREGLTRTWLPGRLQHAPAVPGRYPAMLLDAAHNAPALAILEQALARPTRGFRRPEHLVFTCLKDKDLSAMTPLLARIVPGRCIVPELPGSSRSLPAAEVVARLRPAFGDRIQAGGSLADVLAGMASPGAPISTAPVLCCGSLYLLAEFFKLAPHLLGPWQADP</sequence>
<keyword evidence="4" id="KW-0547">Nucleotide-binding</keyword>
<dbReference type="PANTHER" id="PTHR11136">
    <property type="entry name" value="FOLYLPOLYGLUTAMATE SYNTHASE-RELATED"/>
    <property type="match status" value="1"/>
</dbReference>
<evidence type="ECO:0000256" key="5">
    <source>
        <dbReference type="ARBA" id="ARBA00022840"/>
    </source>
</evidence>
<dbReference type="InterPro" id="IPR001645">
    <property type="entry name" value="Folylpolyglutamate_synth"/>
</dbReference>
<dbReference type="PANTHER" id="PTHR11136:SF0">
    <property type="entry name" value="DIHYDROFOLATE SYNTHETASE-RELATED"/>
    <property type="match status" value="1"/>
</dbReference>
<keyword evidence="2" id="KW-0436">Ligase</keyword>
<accession>T2GBJ7</accession>
<dbReference type="NCBIfam" id="TIGR01499">
    <property type="entry name" value="folC"/>
    <property type="match status" value="1"/>
</dbReference>
<protein>
    <submittedName>
        <fullName evidence="7">Putative FolC protein</fullName>
    </submittedName>
</protein>
<dbReference type="PATRIC" id="fig|1121448.10.peg.1826"/>
<dbReference type="SUPFAM" id="SSF53244">
    <property type="entry name" value="MurD-like peptide ligases, peptide-binding domain"/>
    <property type="match status" value="1"/>
</dbReference>
<dbReference type="eggNOG" id="COG0285">
    <property type="taxonomic scope" value="Bacteria"/>
</dbReference>
<evidence type="ECO:0000256" key="2">
    <source>
        <dbReference type="ARBA" id="ARBA00022598"/>
    </source>
</evidence>
<dbReference type="GO" id="GO:0008841">
    <property type="term" value="F:dihydrofolate synthase activity"/>
    <property type="evidence" value="ECO:0007669"/>
    <property type="project" value="TreeGrafter"/>
</dbReference>
<dbReference type="Gene3D" id="3.90.190.20">
    <property type="entry name" value="Mur ligase, C-terminal domain"/>
    <property type="match status" value="1"/>
</dbReference>
<proteinExistence type="inferred from homology"/>
<evidence type="ECO:0000313" key="8">
    <source>
        <dbReference type="Proteomes" id="UP000016587"/>
    </source>
</evidence>
<name>T2GBJ7_MEGG1</name>
<dbReference type="GO" id="GO:0005737">
    <property type="term" value="C:cytoplasm"/>
    <property type="evidence" value="ECO:0007669"/>
    <property type="project" value="TreeGrafter"/>
</dbReference>
<dbReference type="RefSeq" id="WP_021760536.1">
    <property type="nucleotide sequence ID" value="NC_022444.1"/>
</dbReference>
<evidence type="ECO:0000256" key="3">
    <source>
        <dbReference type="ARBA" id="ARBA00022723"/>
    </source>
</evidence>
<evidence type="ECO:0000313" key="7">
    <source>
        <dbReference type="EMBL" id="AGW13653.1"/>
    </source>
</evidence>
<keyword evidence="5" id="KW-0067">ATP-binding</keyword>
<dbReference type="AlphaFoldDB" id="T2GBJ7"/>
<keyword evidence="8" id="KW-1185">Reference proteome</keyword>
<dbReference type="KEGG" id="dgg:DGI_1862"/>
<dbReference type="SUPFAM" id="SSF53623">
    <property type="entry name" value="MurD-like peptide ligases, catalytic domain"/>
    <property type="match status" value="1"/>
</dbReference>
<gene>
    <name evidence="7" type="ORF">DGI_1862</name>
</gene>
<reference evidence="7 8" key="1">
    <citation type="journal article" date="2013" name="J. Bacteriol.">
        <title>Roles of HynAB and Ech, the only two hydrogenases found in the model sulfate reducer Desulfovibrio gigas.</title>
        <authorList>
            <person name="Morais-Silva F.O."/>
            <person name="Santos C.I."/>
            <person name="Rodrigues R."/>
            <person name="Pereira I.A."/>
            <person name="Rodrigues-Pousada C."/>
        </authorList>
    </citation>
    <scope>NUCLEOTIDE SEQUENCE [LARGE SCALE GENOMIC DNA]</scope>
    <source>
        <strain evidence="8">ATCC 19364 / DSM 1382 / NCIMB 9332 / VKM B-1759</strain>
    </source>
</reference>
<evidence type="ECO:0000256" key="6">
    <source>
        <dbReference type="ARBA" id="ARBA00022842"/>
    </source>
</evidence>